<keyword evidence="4" id="KW-1185">Reference proteome</keyword>
<dbReference type="EMBL" id="LOPU01000029">
    <property type="protein sequence ID" value="KTG08812.1"/>
    <property type="molecule type" value="Genomic_DNA"/>
</dbReference>
<evidence type="ECO:0000313" key="4">
    <source>
        <dbReference type="Proteomes" id="UP000054387"/>
    </source>
</evidence>
<comment type="caution">
    <text evidence="3">The sequence shown here is derived from an EMBL/GenBank/DDBJ whole genome shotgun (WGS) entry which is preliminary data.</text>
</comment>
<keyword evidence="1" id="KW-0175">Coiled coil</keyword>
<feature type="coiled-coil region" evidence="1">
    <location>
        <begin position="37"/>
        <end position="64"/>
    </location>
</feature>
<gene>
    <name evidence="3" type="ORF">AUR64_13410</name>
</gene>
<keyword evidence="2" id="KW-1133">Transmembrane helix</keyword>
<name>A0A0W1R6G6_9EURY</name>
<proteinExistence type="predicted"/>
<reference evidence="3 4" key="1">
    <citation type="submission" date="2015-12" db="EMBL/GenBank/DDBJ databases">
        <title>Haloprofundus marisrubri gen. nov., sp. nov., an extremely halophilic archaeon isolated from the Discovery deep brine-seawater interface in the Red Sea.</title>
        <authorList>
            <person name="Zhang G."/>
            <person name="Stingl U."/>
            <person name="Rashid M."/>
        </authorList>
    </citation>
    <scope>NUCLEOTIDE SEQUENCE [LARGE SCALE GENOMIC DNA]</scope>
    <source>
        <strain evidence="3 4">SB9</strain>
    </source>
</reference>
<keyword evidence="2" id="KW-0812">Transmembrane</keyword>
<accession>A0A0W1R6G6</accession>
<dbReference type="Proteomes" id="UP000054387">
    <property type="component" value="Unassembled WGS sequence"/>
</dbReference>
<organism evidence="3 4">
    <name type="scientific">Haloprofundus marisrubri</name>
    <dbReference type="NCBI Taxonomy" id="1514971"/>
    <lineage>
        <taxon>Archaea</taxon>
        <taxon>Methanobacteriati</taxon>
        <taxon>Methanobacteriota</taxon>
        <taxon>Stenosarchaea group</taxon>
        <taxon>Halobacteria</taxon>
        <taxon>Halobacteriales</taxon>
        <taxon>Haloferacaceae</taxon>
        <taxon>Haloprofundus</taxon>
    </lineage>
</organism>
<sequence length="67" mass="7643">MDVFALQVGFSPTLWFGLLLFTIPAVLVVIGVIVLSNRATNDDHDEDDEELETLKRRVERLEAEQEQ</sequence>
<dbReference type="RefSeq" id="WP_058581964.1">
    <property type="nucleotide sequence ID" value="NZ_LOPU01000029.1"/>
</dbReference>
<keyword evidence="2" id="KW-0472">Membrane</keyword>
<evidence type="ECO:0000313" key="3">
    <source>
        <dbReference type="EMBL" id="KTG08812.1"/>
    </source>
</evidence>
<feature type="transmembrane region" description="Helical" evidence="2">
    <location>
        <begin position="14"/>
        <end position="35"/>
    </location>
</feature>
<protein>
    <submittedName>
        <fullName evidence="3">Uncharacterized protein</fullName>
    </submittedName>
</protein>
<dbReference type="STRING" id="1514971.AUR64_13410"/>
<evidence type="ECO:0000256" key="1">
    <source>
        <dbReference type="SAM" id="Coils"/>
    </source>
</evidence>
<evidence type="ECO:0000256" key="2">
    <source>
        <dbReference type="SAM" id="Phobius"/>
    </source>
</evidence>
<dbReference type="AlphaFoldDB" id="A0A0W1R6G6"/>